<dbReference type="AlphaFoldDB" id="A0A8R7QVI9"/>
<dbReference type="Gramene" id="TuG1812G0700000185.01.T01">
    <property type="protein sequence ID" value="TuG1812G0700000185.01.T01"/>
    <property type="gene ID" value="TuG1812G0700000185.01"/>
</dbReference>
<reference evidence="2" key="2">
    <citation type="submission" date="2018-03" db="EMBL/GenBank/DDBJ databases">
        <title>The Triticum urartu genome reveals the dynamic nature of wheat genome evolution.</title>
        <authorList>
            <person name="Ling H."/>
            <person name="Ma B."/>
            <person name="Shi X."/>
            <person name="Liu H."/>
            <person name="Dong L."/>
            <person name="Sun H."/>
            <person name="Cao Y."/>
            <person name="Gao Q."/>
            <person name="Zheng S."/>
            <person name="Li Y."/>
            <person name="Yu Y."/>
            <person name="Du H."/>
            <person name="Qi M."/>
            <person name="Li Y."/>
            <person name="Yu H."/>
            <person name="Cui Y."/>
            <person name="Wang N."/>
            <person name="Chen C."/>
            <person name="Wu H."/>
            <person name="Zhao Y."/>
            <person name="Zhang J."/>
            <person name="Li Y."/>
            <person name="Zhou W."/>
            <person name="Zhang B."/>
            <person name="Hu W."/>
            <person name="Eijk M."/>
            <person name="Tang J."/>
            <person name="Witsenboer H."/>
            <person name="Zhao S."/>
            <person name="Li Z."/>
            <person name="Zhang A."/>
            <person name="Wang D."/>
            <person name="Liang C."/>
        </authorList>
    </citation>
    <scope>NUCLEOTIDE SEQUENCE [LARGE SCALE GENOMIC DNA]</scope>
    <source>
        <strain evidence="2">cv. G1812</strain>
    </source>
</reference>
<proteinExistence type="predicted"/>
<dbReference type="EnsemblPlants" id="TuG1812G0700000185.01.T01">
    <property type="protein sequence ID" value="TuG1812G0700000185.01.T01"/>
    <property type="gene ID" value="TuG1812G0700000185.01"/>
</dbReference>
<reference evidence="2" key="3">
    <citation type="submission" date="2022-06" db="UniProtKB">
        <authorList>
            <consortium name="EnsemblPlants"/>
        </authorList>
    </citation>
    <scope>IDENTIFICATION</scope>
</reference>
<evidence type="ECO:0000313" key="3">
    <source>
        <dbReference type="Proteomes" id="UP000015106"/>
    </source>
</evidence>
<dbReference type="Proteomes" id="UP000015106">
    <property type="component" value="Chromosome 7"/>
</dbReference>
<name>A0A8R7QVI9_TRIUA</name>
<feature type="region of interest" description="Disordered" evidence="1">
    <location>
        <begin position="1"/>
        <end position="29"/>
    </location>
</feature>
<accession>A0A8R7QVI9</accession>
<feature type="compositionally biased region" description="Polar residues" evidence="1">
    <location>
        <begin position="1"/>
        <end position="10"/>
    </location>
</feature>
<keyword evidence="3" id="KW-1185">Reference proteome</keyword>
<protein>
    <submittedName>
        <fullName evidence="2">Uncharacterized protein</fullName>
    </submittedName>
</protein>
<reference evidence="3" key="1">
    <citation type="journal article" date="2013" name="Nature">
        <title>Draft genome of the wheat A-genome progenitor Triticum urartu.</title>
        <authorList>
            <person name="Ling H.Q."/>
            <person name="Zhao S."/>
            <person name="Liu D."/>
            <person name="Wang J."/>
            <person name="Sun H."/>
            <person name="Zhang C."/>
            <person name="Fan H."/>
            <person name="Li D."/>
            <person name="Dong L."/>
            <person name="Tao Y."/>
            <person name="Gao C."/>
            <person name="Wu H."/>
            <person name="Li Y."/>
            <person name="Cui Y."/>
            <person name="Guo X."/>
            <person name="Zheng S."/>
            <person name="Wang B."/>
            <person name="Yu K."/>
            <person name="Liang Q."/>
            <person name="Yang W."/>
            <person name="Lou X."/>
            <person name="Chen J."/>
            <person name="Feng M."/>
            <person name="Jian J."/>
            <person name="Zhang X."/>
            <person name="Luo G."/>
            <person name="Jiang Y."/>
            <person name="Liu J."/>
            <person name="Wang Z."/>
            <person name="Sha Y."/>
            <person name="Zhang B."/>
            <person name="Wu H."/>
            <person name="Tang D."/>
            <person name="Shen Q."/>
            <person name="Xue P."/>
            <person name="Zou S."/>
            <person name="Wang X."/>
            <person name="Liu X."/>
            <person name="Wang F."/>
            <person name="Yang Y."/>
            <person name="An X."/>
            <person name="Dong Z."/>
            <person name="Zhang K."/>
            <person name="Zhang X."/>
            <person name="Luo M.C."/>
            <person name="Dvorak J."/>
            <person name="Tong Y."/>
            <person name="Wang J."/>
            <person name="Yang H."/>
            <person name="Li Z."/>
            <person name="Wang D."/>
            <person name="Zhang A."/>
            <person name="Wang J."/>
        </authorList>
    </citation>
    <scope>NUCLEOTIDE SEQUENCE</scope>
    <source>
        <strain evidence="3">cv. G1812</strain>
    </source>
</reference>
<evidence type="ECO:0000256" key="1">
    <source>
        <dbReference type="SAM" id="MobiDB-lite"/>
    </source>
</evidence>
<organism evidence="2 3">
    <name type="scientific">Triticum urartu</name>
    <name type="common">Red wild einkorn</name>
    <name type="synonym">Crithodium urartu</name>
    <dbReference type="NCBI Taxonomy" id="4572"/>
    <lineage>
        <taxon>Eukaryota</taxon>
        <taxon>Viridiplantae</taxon>
        <taxon>Streptophyta</taxon>
        <taxon>Embryophyta</taxon>
        <taxon>Tracheophyta</taxon>
        <taxon>Spermatophyta</taxon>
        <taxon>Magnoliopsida</taxon>
        <taxon>Liliopsida</taxon>
        <taxon>Poales</taxon>
        <taxon>Poaceae</taxon>
        <taxon>BOP clade</taxon>
        <taxon>Pooideae</taxon>
        <taxon>Triticodae</taxon>
        <taxon>Triticeae</taxon>
        <taxon>Triticinae</taxon>
        <taxon>Triticum</taxon>
    </lineage>
</organism>
<sequence length="127" mass="14257">MSQTDDQCLSPSVLERPPREPSRRMWRLPSGGARVKEEYDDAWSGVGYQPSPSSGGARVKDEFVLVVALSRLWLHVQLASQGAPASRTPSECLGSHTRQFLACSWHTLDYHRLSMNALFMRTARPML</sequence>
<evidence type="ECO:0000313" key="2">
    <source>
        <dbReference type="EnsemblPlants" id="TuG1812G0700000185.01.T01"/>
    </source>
</evidence>